<dbReference type="SUPFAM" id="SSF110997">
    <property type="entry name" value="Sporulation related repeat"/>
    <property type="match status" value="1"/>
</dbReference>
<protein>
    <recommendedName>
        <fullName evidence="1">SPOR domain-containing protein</fullName>
    </recommendedName>
</protein>
<feature type="domain" description="SPOR" evidence="1">
    <location>
        <begin position="119"/>
        <end position="199"/>
    </location>
</feature>
<dbReference type="GO" id="GO:0042834">
    <property type="term" value="F:peptidoglycan binding"/>
    <property type="evidence" value="ECO:0007669"/>
    <property type="project" value="InterPro"/>
</dbReference>
<evidence type="ECO:0000313" key="3">
    <source>
        <dbReference type="Proteomes" id="UP000032233"/>
    </source>
</evidence>
<dbReference type="PROSITE" id="PS51724">
    <property type="entry name" value="SPOR"/>
    <property type="match status" value="1"/>
</dbReference>
<gene>
    <name evidence="2" type="ORF">X474_14385</name>
</gene>
<proteinExistence type="predicted"/>
<keyword evidence="3" id="KW-1185">Reference proteome</keyword>
<evidence type="ECO:0000313" key="2">
    <source>
        <dbReference type="EMBL" id="KIX13432.1"/>
    </source>
</evidence>
<dbReference type="InterPro" id="IPR036680">
    <property type="entry name" value="SPOR-like_sf"/>
</dbReference>
<dbReference type="Proteomes" id="UP000032233">
    <property type="component" value="Unassembled WGS sequence"/>
</dbReference>
<dbReference type="Gene3D" id="3.30.70.1070">
    <property type="entry name" value="Sporulation related repeat"/>
    <property type="match status" value="1"/>
</dbReference>
<dbReference type="Pfam" id="PF05036">
    <property type="entry name" value="SPOR"/>
    <property type="match status" value="1"/>
</dbReference>
<dbReference type="EMBL" id="AZAC01000016">
    <property type="protein sequence ID" value="KIX13432.1"/>
    <property type="molecule type" value="Genomic_DNA"/>
</dbReference>
<evidence type="ECO:0000259" key="1">
    <source>
        <dbReference type="PROSITE" id="PS51724"/>
    </source>
</evidence>
<dbReference type="RefSeq" id="WP_044349439.1">
    <property type="nucleotide sequence ID" value="NZ_AZAC01000016.1"/>
</dbReference>
<name>A0A0D2GER3_9BACT</name>
<dbReference type="AlphaFoldDB" id="A0A0D2GER3"/>
<organism evidence="2 3">
    <name type="scientific">Dethiosulfatarculus sandiegensis</name>
    <dbReference type="NCBI Taxonomy" id="1429043"/>
    <lineage>
        <taxon>Bacteria</taxon>
        <taxon>Pseudomonadati</taxon>
        <taxon>Thermodesulfobacteriota</taxon>
        <taxon>Desulfarculia</taxon>
        <taxon>Desulfarculales</taxon>
        <taxon>Desulfarculaceae</taxon>
        <taxon>Dethiosulfatarculus</taxon>
    </lineage>
</organism>
<dbReference type="InterPro" id="IPR007730">
    <property type="entry name" value="SPOR-like_dom"/>
</dbReference>
<dbReference type="OrthoDB" id="7063246at2"/>
<sequence>MRKKSFFYWLVAGLFFSLLTGLPAKALTVEQVIKLRRAGISNKTIAIMLENETRVRKRGGVGRYVVSGPQGSEVIVYQASTPGGVSDYHVDVPLHAGGVDRMSVVLGTEKRTPPKFASNHGGSGFTLHLASFKKKDYADQEVRKLNQNGVQARLAAVDLGGKGRWQRLLVGKYRTRKAAKAAAEILKNQGKITSYRVIPQ</sequence>
<dbReference type="InParanoid" id="A0A0D2GER3"/>
<comment type="caution">
    <text evidence="2">The sequence shown here is derived from an EMBL/GenBank/DDBJ whole genome shotgun (WGS) entry which is preliminary data.</text>
</comment>
<dbReference type="STRING" id="1429043.X474_14385"/>
<accession>A0A0D2GER3</accession>
<reference evidence="2 3" key="1">
    <citation type="submission" date="2013-11" db="EMBL/GenBank/DDBJ databases">
        <title>Metagenomic analysis of a methanogenic consortium involved in long chain n-alkane degradation.</title>
        <authorList>
            <person name="Davidova I.A."/>
            <person name="Callaghan A.V."/>
            <person name="Wawrik B."/>
            <person name="Pruitt S."/>
            <person name="Marks C."/>
            <person name="Duncan K.E."/>
            <person name="Suflita J.M."/>
        </authorList>
    </citation>
    <scope>NUCLEOTIDE SEQUENCE [LARGE SCALE GENOMIC DNA]</scope>
    <source>
        <strain evidence="2 3">SPR</strain>
    </source>
</reference>